<organism evidence="2 3">
    <name type="scientific">Olpidium bornovanus</name>
    <dbReference type="NCBI Taxonomy" id="278681"/>
    <lineage>
        <taxon>Eukaryota</taxon>
        <taxon>Fungi</taxon>
        <taxon>Fungi incertae sedis</taxon>
        <taxon>Olpidiomycota</taxon>
        <taxon>Olpidiomycotina</taxon>
        <taxon>Olpidiomycetes</taxon>
        <taxon>Olpidiales</taxon>
        <taxon>Olpidiaceae</taxon>
        <taxon>Olpidium</taxon>
    </lineage>
</organism>
<proteinExistence type="predicted"/>
<name>A0A8H7ZV41_9FUNG</name>
<evidence type="ECO:0000313" key="3">
    <source>
        <dbReference type="Proteomes" id="UP000673691"/>
    </source>
</evidence>
<dbReference type="SUPFAM" id="SSF50978">
    <property type="entry name" value="WD40 repeat-like"/>
    <property type="match status" value="1"/>
</dbReference>
<keyword evidence="3" id="KW-1185">Reference proteome</keyword>
<evidence type="ECO:0000256" key="1">
    <source>
        <dbReference type="SAM" id="MobiDB-lite"/>
    </source>
</evidence>
<dbReference type="Gene3D" id="2.130.10.10">
    <property type="entry name" value="YVTN repeat-like/Quinoprotein amine dehydrogenase"/>
    <property type="match status" value="1"/>
</dbReference>
<protein>
    <recommendedName>
        <fullName evidence="4">Protein TSSC1</fullName>
    </recommendedName>
</protein>
<feature type="region of interest" description="Disordered" evidence="1">
    <location>
        <begin position="31"/>
        <end position="64"/>
    </location>
</feature>
<feature type="non-terminal residue" evidence="2">
    <location>
        <position position="1"/>
    </location>
</feature>
<dbReference type="PANTHER" id="PTHR14205">
    <property type="entry name" value="WD-REPEAT PROTEIN"/>
    <property type="match status" value="1"/>
</dbReference>
<dbReference type="PANTHER" id="PTHR14205:SF15">
    <property type="entry name" value="EARP AND GARP COMPLEX-INTERACTING PROTEIN 1"/>
    <property type="match status" value="1"/>
</dbReference>
<evidence type="ECO:0000313" key="2">
    <source>
        <dbReference type="EMBL" id="KAG5459991.1"/>
    </source>
</evidence>
<dbReference type="InterPro" id="IPR036322">
    <property type="entry name" value="WD40_repeat_dom_sf"/>
</dbReference>
<feature type="compositionally biased region" description="Low complexity" evidence="1">
    <location>
        <begin position="48"/>
        <end position="59"/>
    </location>
</feature>
<dbReference type="AlphaFoldDB" id="A0A8H7ZV41"/>
<dbReference type="GO" id="GO:0016567">
    <property type="term" value="P:protein ubiquitination"/>
    <property type="evidence" value="ECO:0007669"/>
    <property type="project" value="TreeGrafter"/>
</dbReference>
<dbReference type="InterPro" id="IPR040323">
    <property type="entry name" value="EIPR1"/>
</dbReference>
<accession>A0A8H7ZV41</accession>
<dbReference type="InterPro" id="IPR015943">
    <property type="entry name" value="WD40/YVTN_repeat-like_dom_sf"/>
</dbReference>
<gene>
    <name evidence="2" type="ORF">BJ554DRAFT_8024</name>
</gene>
<dbReference type="OrthoDB" id="427795at2759"/>
<dbReference type="Proteomes" id="UP000673691">
    <property type="component" value="Unassembled WGS sequence"/>
</dbReference>
<reference evidence="2 3" key="1">
    <citation type="journal article" name="Sci. Rep.">
        <title>Genome-scale phylogenetic analyses confirm Olpidium as the closest living zoosporic fungus to the non-flagellated, terrestrial fungi.</title>
        <authorList>
            <person name="Chang Y."/>
            <person name="Rochon D."/>
            <person name="Sekimoto S."/>
            <person name="Wang Y."/>
            <person name="Chovatia M."/>
            <person name="Sandor L."/>
            <person name="Salamov A."/>
            <person name="Grigoriev I.V."/>
            <person name="Stajich J.E."/>
            <person name="Spatafora J.W."/>
        </authorList>
    </citation>
    <scope>NUCLEOTIDE SEQUENCE [LARGE SCALE GENOMIC DNA]</scope>
    <source>
        <strain evidence="2">S191</strain>
    </source>
</reference>
<dbReference type="EMBL" id="JAEFCI010005964">
    <property type="protein sequence ID" value="KAG5459991.1"/>
    <property type="molecule type" value="Genomic_DNA"/>
</dbReference>
<comment type="caution">
    <text evidence="2">The sequence shown here is derived from an EMBL/GenBank/DDBJ whole genome shotgun (WGS) entry which is preliminary data.</text>
</comment>
<evidence type="ECO:0008006" key="4">
    <source>
        <dbReference type="Google" id="ProtNLM"/>
    </source>
</evidence>
<sequence length="121" mass="13517">VWSVSYNRYHDQLLLTTGSDCLVNLHSVVSVSSAQHGSSPRRDDDVRSGSGSSTSSPVRRSYDKRLTDGIVQRYDQQHEESVYCGAWSAADPWIFATLSYDGRLVVNFVPNSYKNNILLAM</sequence>